<evidence type="ECO:0000256" key="2">
    <source>
        <dbReference type="ARBA" id="ARBA00022801"/>
    </source>
</evidence>
<protein>
    <recommendedName>
        <fullName evidence="3">Formyl transferase N-terminal domain-containing protein</fullName>
    </recommendedName>
</protein>
<dbReference type="Pfam" id="PF00551">
    <property type="entry name" value="Formyl_trans_N"/>
    <property type="match status" value="1"/>
</dbReference>
<reference evidence="4 5" key="1">
    <citation type="journal article" date="2024" name="Nat. Commun.">
        <title>Phylogenomics reveals the evolutionary origins of lichenization in chlorophyte algae.</title>
        <authorList>
            <person name="Puginier C."/>
            <person name="Libourel C."/>
            <person name="Otte J."/>
            <person name="Skaloud P."/>
            <person name="Haon M."/>
            <person name="Grisel S."/>
            <person name="Petersen M."/>
            <person name="Berrin J.G."/>
            <person name="Delaux P.M."/>
            <person name="Dal Grande F."/>
            <person name="Keller J."/>
        </authorList>
    </citation>
    <scope>NUCLEOTIDE SEQUENCE [LARGE SCALE GENOMIC DNA]</scope>
    <source>
        <strain evidence="4 5">SAG 2145</strain>
    </source>
</reference>
<evidence type="ECO:0000313" key="5">
    <source>
        <dbReference type="Proteomes" id="UP001438707"/>
    </source>
</evidence>
<dbReference type="InterPro" id="IPR036477">
    <property type="entry name" value="Formyl_transf_N_sf"/>
</dbReference>
<dbReference type="EMBL" id="JALJOS010000003">
    <property type="protein sequence ID" value="KAK9841585.1"/>
    <property type="molecule type" value="Genomic_DNA"/>
</dbReference>
<evidence type="ECO:0000259" key="3">
    <source>
        <dbReference type="Pfam" id="PF00551"/>
    </source>
</evidence>
<dbReference type="GO" id="GO:0006189">
    <property type="term" value="P:'de novo' IMP biosynthetic process"/>
    <property type="evidence" value="ECO:0007669"/>
    <property type="project" value="InterPro"/>
</dbReference>
<dbReference type="PANTHER" id="PTHR42706">
    <property type="entry name" value="FORMYLTETRAHYDROFOLATE DEFORMYLASE"/>
    <property type="match status" value="1"/>
</dbReference>
<dbReference type="InterPro" id="IPR041729">
    <property type="entry name" value="Formyl-FH4-Hydrolase_C"/>
</dbReference>
<dbReference type="Proteomes" id="UP001438707">
    <property type="component" value="Unassembled WGS sequence"/>
</dbReference>
<dbReference type="PRINTS" id="PR01575">
    <property type="entry name" value="FFH4HYDRLASE"/>
</dbReference>
<accession>A0AAW1S684</accession>
<proteinExistence type="inferred from homology"/>
<dbReference type="HAMAP" id="MF_01927">
    <property type="entry name" value="PurU"/>
    <property type="match status" value="1"/>
</dbReference>
<feature type="domain" description="Formyl transferase N-terminal" evidence="3">
    <location>
        <begin position="104"/>
        <end position="284"/>
    </location>
</feature>
<dbReference type="Gene3D" id="3.30.70.260">
    <property type="match status" value="1"/>
</dbReference>
<organism evidence="4 5">
    <name type="scientific">Apatococcus lobatus</name>
    <dbReference type="NCBI Taxonomy" id="904363"/>
    <lineage>
        <taxon>Eukaryota</taxon>
        <taxon>Viridiplantae</taxon>
        <taxon>Chlorophyta</taxon>
        <taxon>core chlorophytes</taxon>
        <taxon>Trebouxiophyceae</taxon>
        <taxon>Chlorellales</taxon>
        <taxon>Chlorellaceae</taxon>
        <taxon>Apatococcus</taxon>
    </lineage>
</organism>
<dbReference type="Gene3D" id="3.40.50.170">
    <property type="entry name" value="Formyl transferase, N-terminal domain"/>
    <property type="match status" value="1"/>
</dbReference>
<evidence type="ECO:0000256" key="1">
    <source>
        <dbReference type="ARBA" id="ARBA00022563"/>
    </source>
</evidence>
<dbReference type="InterPro" id="IPR004810">
    <property type="entry name" value="PurU"/>
</dbReference>
<comment type="caution">
    <text evidence="4">The sequence shown here is derived from an EMBL/GenBank/DDBJ whole genome shotgun (WGS) entry which is preliminary data.</text>
</comment>
<dbReference type="PANTHER" id="PTHR42706:SF1">
    <property type="entry name" value="FORMYLTETRAHYDROFOLATE DEFORMYLASE 2, MITOCHONDRIAL"/>
    <property type="match status" value="1"/>
</dbReference>
<dbReference type="NCBIfam" id="TIGR00655">
    <property type="entry name" value="PurU"/>
    <property type="match status" value="1"/>
</dbReference>
<gene>
    <name evidence="4" type="ORF">WJX74_008312</name>
</gene>
<dbReference type="CDD" id="cd08648">
    <property type="entry name" value="FMT_core_Formyl-FH4-Hydrolase_C"/>
    <property type="match status" value="1"/>
</dbReference>
<dbReference type="InterPro" id="IPR002376">
    <property type="entry name" value="Formyl_transf_N"/>
</dbReference>
<dbReference type="SUPFAM" id="SSF53328">
    <property type="entry name" value="Formyltransferase"/>
    <property type="match status" value="1"/>
</dbReference>
<dbReference type="AlphaFoldDB" id="A0AAW1S684"/>
<sequence>MLRAARSGLRKSLLHTEASFQPSRTTVSHASAEELQTSTLLVSCPDAKGISAAVFETMYENNCNVIRSDHFTDKADWKREGTTLHSPFRWKMDYTLQHHNDRRKVAVLVGKMDHCLWDLLIRHKSGELKCDINVVVSNHPDLEWVAQAFGIDFVCISRPQAPKEQRKQVMESMLEDIFQEKGTELIVMARYMQILSEEFCSRHAFQTINIHHSFLPAFVGAKPYHKAFERGVKVIGATAHYATTDLDAGPIIEQGVVRITHRDTVEDMIREGKDLERVVLARAVRWHLENRVMVHGNKTVVFN</sequence>
<keyword evidence="2" id="KW-0378">Hydrolase</keyword>
<name>A0AAW1S684_9CHLO</name>
<dbReference type="SUPFAM" id="SSF55021">
    <property type="entry name" value="ACT-like"/>
    <property type="match status" value="1"/>
</dbReference>
<dbReference type="PIRSF" id="PIRSF036480">
    <property type="entry name" value="FormyFH4_hydr"/>
    <property type="match status" value="1"/>
</dbReference>
<keyword evidence="1" id="KW-0554">One-carbon metabolism</keyword>
<dbReference type="GO" id="GO:0008864">
    <property type="term" value="F:formyltetrahydrofolate deformylase activity"/>
    <property type="evidence" value="ECO:0007669"/>
    <property type="project" value="InterPro"/>
</dbReference>
<dbReference type="InterPro" id="IPR045865">
    <property type="entry name" value="ACT-like_dom_sf"/>
</dbReference>
<dbReference type="GO" id="GO:0006730">
    <property type="term" value="P:one-carbon metabolic process"/>
    <property type="evidence" value="ECO:0007669"/>
    <property type="project" value="UniProtKB-KW"/>
</dbReference>
<evidence type="ECO:0000313" key="4">
    <source>
        <dbReference type="EMBL" id="KAK9841585.1"/>
    </source>
</evidence>
<keyword evidence="5" id="KW-1185">Reference proteome</keyword>
<dbReference type="NCBIfam" id="NF004684">
    <property type="entry name" value="PRK06027.1"/>
    <property type="match status" value="1"/>
</dbReference>